<keyword evidence="1" id="KW-0963">Cytoplasm</keyword>
<dbReference type="GO" id="GO:0005829">
    <property type="term" value="C:cytosol"/>
    <property type="evidence" value="ECO:0007669"/>
    <property type="project" value="TreeGrafter"/>
</dbReference>
<name>A0A3B1BQP9_9ZZZZ</name>
<dbReference type="AlphaFoldDB" id="A0A3B1BQP9"/>
<dbReference type="GO" id="GO:0042254">
    <property type="term" value="P:ribosome biogenesis"/>
    <property type="evidence" value="ECO:0007669"/>
    <property type="project" value="UniProtKB-KW"/>
</dbReference>
<keyword evidence="2" id="KW-0690">Ribosome biogenesis</keyword>
<protein>
    <submittedName>
        <fullName evidence="5">UPF0307 protein YjgA</fullName>
    </submittedName>
</protein>
<dbReference type="PANTHER" id="PTHR38101">
    <property type="entry name" value="UPF0307 PROTEIN YJGA"/>
    <property type="match status" value="1"/>
</dbReference>
<reference evidence="5" key="1">
    <citation type="submission" date="2018-06" db="EMBL/GenBank/DDBJ databases">
        <authorList>
            <person name="Zhirakovskaya E."/>
        </authorList>
    </citation>
    <scope>NUCLEOTIDE SEQUENCE</scope>
</reference>
<evidence type="ECO:0000256" key="3">
    <source>
        <dbReference type="ARBA" id="ARBA00022730"/>
    </source>
</evidence>
<dbReference type="NCBIfam" id="NF003593">
    <property type="entry name" value="PRK05255.1-1"/>
    <property type="match status" value="1"/>
</dbReference>
<evidence type="ECO:0000313" key="5">
    <source>
        <dbReference type="EMBL" id="VAX06987.1"/>
    </source>
</evidence>
<dbReference type="PIRSF" id="PIRSF016183">
    <property type="entry name" value="UCP016183"/>
    <property type="match status" value="1"/>
</dbReference>
<dbReference type="InterPro" id="IPR006839">
    <property type="entry name" value="DarP"/>
</dbReference>
<organism evidence="5">
    <name type="scientific">hydrothermal vent metagenome</name>
    <dbReference type="NCBI Taxonomy" id="652676"/>
    <lineage>
        <taxon>unclassified sequences</taxon>
        <taxon>metagenomes</taxon>
        <taxon>ecological metagenomes</taxon>
    </lineage>
</organism>
<dbReference type="Pfam" id="PF04751">
    <property type="entry name" value="DarP"/>
    <property type="match status" value="1"/>
</dbReference>
<dbReference type="EMBL" id="UOFX01000020">
    <property type="protein sequence ID" value="VAX06987.1"/>
    <property type="molecule type" value="Genomic_DNA"/>
</dbReference>
<dbReference type="SUPFAM" id="SSF158710">
    <property type="entry name" value="PSPTO4464-like"/>
    <property type="match status" value="1"/>
</dbReference>
<keyword evidence="3" id="KW-0699">rRNA-binding</keyword>
<dbReference type="Gene3D" id="1.10.60.30">
    <property type="entry name" value="PSPTO4464-like domains"/>
    <property type="match status" value="2"/>
</dbReference>
<accession>A0A3B1BQP9</accession>
<keyword evidence="4" id="KW-0694">RNA-binding</keyword>
<sequence length="165" mass="19089">MTDTEREKSKSQVKREMQALRDLGKELIALSGASLGKMPISDTLRTAVLSAKGFKREALRRQIQHIGVLMREEDIAAISRMLESLKQPHRADVQVLHEVEHWRDALVGGNKKLLEELAARFDGLDFQHVRQLIRNARKEQEREQPPKSARALFRYLSELRWLQDV</sequence>
<dbReference type="HAMAP" id="MF_00765">
    <property type="entry name" value="DarP"/>
    <property type="match status" value="1"/>
</dbReference>
<gene>
    <name evidence="5" type="ORF">MNBD_GAMMA26-2005</name>
</gene>
<dbReference type="InterPro" id="IPR023153">
    <property type="entry name" value="DarP_sf"/>
</dbReference>
<evidence type="ECO:0000256" key="2">
    <source>
        <dbReference type="ARBA" id="ARBA00022517"/>
    </source>
</evidence>
<dbReference type="GO" id="GO:0019843">
    <property type="term" value="F:rRNA binding"/>
    <property type="evidence" value="ECO:0007669"/>
    <property type="project" value="UniProtKB-KW"/>
</dbReference>
<dbReference type="PANTHER" id="PTHR38101:SF1">
    <property type="entry name" value="UPF0307 PROTEIN YJGA"/>
    <property type="match status" value="1"/>
</dbReference>
<evidence type="ECO:0000256" key="1">
    <source>
        <dbReference type="ARBA" id="ARBA00022490"/>
    </source>
</evidence>
<evidence type="ECO:0000256" key="4">
    <source>
        <dbReference type="ARBA" id="ARBA00022884"/>
    </source>
</evidence>
<proteinExistence type="inferred from homology"/>
<dbReference type="CDD" id="cd16331">
    <property type="entry name" value="YjgA-like"/>
    <property type="match status" value="1"/>
</dbReference>